<dbReference type="GO" id="GO:0004736">
    <property type="term" value="F:pyruvate carboxylase activity"/>
    <property type="evidence" value="ECO:0007669"/>
    <property type="project" value="UniProtKB-EC"/>
</dbReference>
<dbReference type="Gene3D" id="3.10.600.10">
    <property type="entry name" value="pyruvate carboxylase f1077a mutant domain"/>
    <property type="match status" value="1"/>
</dbReference>
<dbReference type="AlphaFoldDB" id="A0A1I0B6V9"/>
<dbReference type="SUPFAM" id="SSF56059">
    <property type="entry name" value="Glutathione synthetase ATP-binding domain-like"/>
    <property type="match status" value="1"/>
</dbReference>
<evidence type="ECO:0000259" key="18">
    <source>
        <dbReference type="PROSITE" id="PS50979"/>
    </source>
</evidence>
<evidence type="ECO:0000313" key="20">
    <source>
        <dbReference type="EMBL" id="SET02465.1"/>
    </source>
</evidence>
<dbReference type="PIRSF" id="PIRSF001594">
    <property type="entry name" value="Pyruv_carbox"/>
    <property type="match status" value="1"/>
</dbReference>
<evidence type="ECO:0000256" key="3">
    <source>
        <dbReference type="ARBA" id="ARBA00013057"/>
    </source>
</evidence>
<feature type="active site" evidence="12">
    <location>
        <position position="300"/>
    </location>
</feature>
<dbReference type="NCBIfam" id="NF006761">
    <property type="entry name" value="PRK09282.1"/>
    <property type="match status" value="1"/>
</dbReference>
<evidence type="ECO:0000256" key="5">
    <source>
        <dbReference type="ARBA" id="ARBA00022598"/>
    </source>
</evidence>
<keyword evidence="4" id="KW-0312">Gluconeogenesis</keyword>
<feature type="domain" description="Biotin carboxylation" evidence="18">
    <location>
        <begin position="8"/>
        <end position="461"/>
    </location>
</feature>
<evidence type="ECO:0000256" key="1">
    <source>
        <dbReference type="ARBA" id="ARBA00001953"/>
    </source>
</evidence>
<evidence type="ECO:0000256" key="11">
    <source>
        <dbReference type="PIRNR" id="PIRNR001594"/>
    </source>
</evidence>
<feature type="binding site" evidence="14">
    <location>
        <position position="741"/>
    </location>
    <ligand>
        <name>Mn(2+)</name>
        <dbReference type="ChEBI" id="CHEBI:29035"/>
    </ligand>
</feature>
<dbReference type="InterPro" id="IPR011053">
    <property type="entry name" value="Single_hybrid_motif"/>
</dbReference>
<evidence type="ECO:0000256" key="12">
    <source>
        <dbReference type="PIRSR" id="PIRSR001594-1"/>
    </source>
</evidence>
<dbReference type="GO" id="GO:0046872">
    <property type="term" value="F:metal ion binding"/>
    <property type="evidence" value="ECO:0007669"/>
    <property type="project" value="UniProtKB-KW"/>
</dbReference>
<dbReference type="FunFam" id="2.40.50.100:FF:000003">
    <property type="entry name" value="Acetyl-CoA carboxylase biotin carboxyl carrier protein"/>
    <property type="match status" value="1"/>
</dbReference>
<dbReference type="PROSITE" id="PS50975">
    <property type="entry name" value="ATP_GRASP"/>
    <property type="match status" value="1"/>
</dbReference>
<feature type="binding site" evidence="14">
    <location>
        <position position="739"/>
    </location>
    <ligand>
        <name>Mn(2+)</name>
        <dbReference type="ChEBI" id="CHEBI:29035"/>
    </ligand>
</feature>
<dbReference type="InterPro" id="IPR011764">
    <property type="entry name" value="Biotin_carboxylation_dom"/>
</dbReference>
<dbReference type="PROSITE" id="PS50968">
    <property type="entry name" value="BIOTINYL_LIPOYL"/>
    <property type="match status" value="1"/>
</dbReference>
<evidence type="ECO:0000256" key="8">
    <source>
        <dbReference type="ARBA" id="ARBA00022840"/>
    </source>
</evidence>
<dbReference type="FunFam" id="3.30.1490.20:FF:000018">
    <property type="entry name" value="Biotin carboxylase"/>
    <property type="match status" value="1"/>
</dbReference>
<evidence type="ECO:0000256" key="6">
    <source>
        <dbReference type="ARBA" id="ARBA00022723"/>
    </source>
</evidence>
<keyword evidence="20" id="KW-0670">Pyruvate</keyword>
<dbReference type="PROSITE" id="PS00188">
    <property type="entry name" value="BIOTIN"/>
    <property type="match status" value="1"/>
</dbReference>
<protein>
    <recommendedName>
        <fullName evidence="3 11">Pyruvate carboxylase</fullName>
        <ecNumber evidence="3 11">6.4.1.1</ecNumber>
    </recommendedName>
</protein>
<feature type="modified residue" description="N6-biotinyllysine" evidence="15">
    <location>
        <position position="1113"/>
    </location>
</feature>
<feature type="modified residue" description="N6-carboxylysine" evidence="15">
    <location>
        <position position="710"/>
    </location>
</feature>
<dbReference type="InterPro" id="IPR013785">
    <property type="entry name" value="Aldolase_TIM"/>
</dbReference>
<feature type="binding site" evidence="14">
    <location>
        <position position="541"/>
    </location>
    <ligand>
        <name>Mn(2+)</name>
        <dbReference type="ChEBI" id="CHEBI:29035"/>
    </ligand>
</feature>
<dbReference type="InterPro" id="IPR000891">
    <property type="entry name" value="PYR_CT"/>
</dbReference>
<dbReference type="PROSITE" id="PS00866">
    <property type="entry name" value="CPSASE_1"/>
    <property type="match status" value="1"/>
</dbReference>
<dbReference type="PROSITE" id="PS50979">
    <property type="entry name" value="BC"/>
    <property type="match status" value="1"/>
</dbReference>
<dbReference type="EMBL" id="FOIF01000033">
    <property type="protein sequence ID" value="SET02465.1"/>
    <property type="molecule type" value="Genomic_DNA"/>
</dbReference>
<keyword evidence="7 11" id="KW-0547">Nucleotide-binding</keyword>
<feature type="domain" description="Pyruvate carboxyltransferase" evidence="19">
    <location>
        <begin position="532"/>
        <end position="800"/>
    </location>
</feature>
<dbReference type="InterPro" id="IPR000089">
    <property type="entry name" value="Biotin_lipoyl"/>
</dbReference>
<dbReference type="UniPathway" id="UPA00138"/>
<dbReference type="Pfam" id="PF02786">
    <property type="entry name" value="CPSase_L_D2"/>
    <property type="match status" value="1"/>
</dbReference>
<proteinExistence type="predicted"/>
<comment type="function">
    <text evidence="11">Catalyzes a 2-step reaction, involving the ATP-dependent carboxylation of the covalently attached biotin in the first step and the transfer of the carboxyl group to pyruvate in the second.</text>
</comment>
<keyword evidence="10" id="KW-0511">Multifunctional enzyme</keyword>
<evidence type="ECO:0000256" key="13">
    <source>
        <dbReference type="PIRSR" id="PIRSR001594-2"/>
    </source>
</evidence>
<dbReference type="Gene3D" id="3.30.470.20">
    <property type="entry name" value="ATP-grasp fold, B domain"/>
    <property type="match status" value="1"/>
</dbReference>
<feature type="binding site" evidence="13">
    <location>
        <position position="243"/>
    </location>
    <ligand>
        <name>ATP</name>
        <dbReference type="ChEBI" id="CHEBI:30616"/>
    </ligand>
</feature>
<dbReference type="FunFam" id="3.30.470.20:FF:000012">
    <property type="entry name" value="Pyruvate carboxylase"/>
    <property type="match status" value="1"/>
</dbReference>
<dbReference type="InterPro" id="IPR011761">
    <property type="entry name" value="ATP-grasp"/>
</dbReference>
<dbReference type="SUPFAM" id="SSF51569">
    <property type="entry name" value="Aldolase"/>
    <property type="match status" value="1"/>
</dbReference>
<dbReference type="InterPro" id="IPR011054">
    <property type="entry name" value="Rudment_hybrid_motif"/>
</dbReference>
<accession>A0A1I0B6V9</accession>
<evidence type="ECO:0000256" key="2">
    <source>
        <dbReference type="ARBA" id="ARBA00004742"/>
    </source>
</evidence>
<comment type="cofactor">
    <cofactor evidence="1 11">
        <name>biotin</name>
        <dbReference type="ChEBI" id="CHEBI:57586"/>
    </cofactor>
</comment>
<evidence type="ECO:0000256" key="10">
    <source>
        <dbReference type="ARBA" id="ARBA00023268"/>
    </source>
</evidence>
<dbReference type="STRING" id="1120990.SAMN03080614_10332"/>
<evidence type="ECO:0000259" key="19">
    <source>
        <dbReference type="PROSITE" id="PS50991"/>
    </source>
</evidence>
<feature type="binding site" evidence="13">
    <location>
        <position position="874"/>
    </location>
    <ligand>
        <name>substrate</name>
    </ligand>
</feature>
<evidence type="ECO:0000256" key="15">
    <source>
        <dbReference type="PIRSR" id="PIRSR001594-4"/>
    </source>
</evidence>
<reference evidence="21" key="1">
    <citation type="submission" date="2016-10" db="EMBL/GenBank/DDBJ databases">
        <authorList>
            <person name="Varghese N."/>
            <person name="Submissions S."/>
        </authorList>
    </citation>
    <scope>NUCLEOTIDE SEQUENCE [LARGE SCALE GENOMIC DNA]</scope>
    <source>
        <strain evidence="21">DSM 13577</strain>
    </source>
</reference>
<evidence type="ECO:0000259" key="17">
    <source>
        <dbReference type="PROSITE" id="PS50975"/>
    </source>
</evidence>
<feature type="domain" description="Lipoyl-binding" evidence="16">
    <location>
        <begin position="1065"/>
        <end position="1147"/>
    </location>
</feature>
<keyword evidence="8 11" id="KW-0067">ATP-binding</keyword>
<keyword evidence="21" id="KW-1185">Reference proteome</keyword>
<evidence type="ECO:0000259" key="16">
    <source>
        <dbReference type="PROSITE" id="PS50968"/>
    </source>
</evidence>
<dbReference type="PROSITE" id="PS00867">
    <property type="entry name" value="CPSASE_2"/>
    <property type="match status" value="1"/>
</dbReference>
<dbReference type="SMART" id="SM00878">
    <property type="entry name" value="Biotin_carb_C"/>
    <property type="match status" value="1"/>
</dbReference>
<dbReference type="SUPFAM" id="SSF51246">
    <property type="entry name" value="Rudiment single hybrid motif"/>
    <property type="match status" value="1"/>
</dbReference>
<evidence type="ECO:0000256" key="14">
    <source>
        <dbReference type="PIRSR" id="PIRSR001594-3"/>
    </source>
</evidence>
<dbReference type="SUPFAM" id="SSF51230">
    <property type="entry name" value="Single hybrid motif"/>
    <property type="match status" value="1"/>
</dbReference>
<dbReference type="PROSITE" id="PS50991">
    <property type="entry name" value="PYR_CT"/>
    <property type="match status" value="1"/>
</dbReference>
<dbReference type="PANTHER" id="PTHR43778:SF2">
    <property type="entry name" value="PYRUVATE CARBOXYLASE, MITOCHONDRIAL"/>
    <property type="match status" value="1"/>
</dbReference>
<feature type="binding site" evidence="13">
    <location>
        <position position="124"/>
    </location>
    <ligand>
        <name>ATP</name>
        <dbReference type="ChEBI" id="CHEBI:30616"/>
    </ligand>
</feature>
<gene>
    <name evidence="20" type="ORF">SAMN03080614_10332</name>
</gene>
<keyword evidence="9 11" id="KW-0092">Biotin</keyword>
<dbReference type="PANTHER" id="PTHR43778">
    <property type="entry name" value="PYRUVATE CARBOXYLASE"/>
    <property type="match status" value="1"/>
</dbReference>
<evidence type="ECO:0000256" key="9">
    <source>
        <dbReference type="ARBA" id="ARBA00023267"/>
    </source>
</evidence>
<dbReference type="InterPro" id="IPR055268">
    <property type="entry name" value="PCB-like"/>
</dbReference>
<dbReference type="InterPro" id="IPR005481">
    <property type="entry name" value="BC-like_N"/>
</dbReference>
<dbReference type="GO" id="GO:0006094">
    <property type="term" value="P:gluconeogenesis"/>
    <property type="evidence" value="ECO:0007669"/>
    <property type="project" value="UniProtKB-UniPathway"/>
</dbReference>
<evidence type="ECO:0000313" key="21">
    <source>
        <dbReference type="Proteomes" id="UP000243819"/>
    </source>
</evidence>
<dbReference type="Pfam" id="PF00682">
    <property type="entry name" value="HMGL-like"/>
    <property type="match status" value="1"/>
</dbReference>
<dbReference type="GO" id="GO:0005737">
    <property type="term" value="C:cytoplasm"/>
    <property type="evidence" value="ECO:0007669"/>
    <property type="project" value="TreeGrafter"/>
</dbReference>
<evidence type="ECO:0000256" key="4">
    <source>
        <dbReference type="ARBA" id="ARBA00022432"/>
    </source>
</evidence>
<dbReference type="Proteomes" id="UP000243819">
    <property type="component" value="Unassembled WGS sequence"/>
</dbReference>
<sequence>MDAQKIKKFKRVLVANRGEIAIRIFRACKELGIRTVAIYSEEDKTSLFRTKADESYLIGKNKGPVEAYLSIDEIISLALKKGVDAIHPGYGFLAENPEFARKCRDAGLEFIGPSVEVLEKMGDKITSKQVAINAQVPVIPGIDKPIQRIEEALNFVKDHGFPVIIKAALGGGGRGMRIVRNTDELLLALDSAKSEAKKAFGVEDVFIEKYLDSPKHIEVQILGDNYGNIVHLYERDCSIQRRHQKLIEYAPAFSLSEKLRKKICEDALKLAKSVNYSNAGTVEFLVDKTGNHYFIEMNPRIQVEHTVTEVITGIDIVQCQILIAQGYPLNSEKILIGGQHDIQVNGYAIQSRITTEDPTQNFAPDTGKIDVYRTSSGFGIRLDGGNGFTGSIITPFYDSLLVKVTAHSRTFEDAVSKAVRALKEMNISGVKTNIPFLINVLTHETFLKGLANTNFINENPELFNITPKSNKELKLLNFLGEKIIKTKGQKGDFDVPIIPKVQIPDKLEGTKQILEKSGPKGVVKWIKVQKKLLITDTTMRDAHQSLIATRLRTKDMLNIAQATSFYGKDLFSLEMWGGATFDVAYRFLKECPWKRLEELRKRIPNIMFQMLLRGSNAVGYKNYPDNVIRSFIKEASKSGIDIFRIFDSLNWLKGMEVALDEVLLNNRLAEVCICYTGDILDERRDKYSLNYYIKKAKEIEKMGAHILGIKDMAGLLKPYAAYKLISALKNEVGLPIHLHTHDTSGNGVATLLMAAEGGVDIVDTSFNSFAGTTSQPPMSSVVAALENTPRETGINLDYIEEISQYWGAVRQVYYPFESDLKSCTTEVYKYEIPGGQYSNLKPQVENFGLGHRFKEVKEMYKKVNYMLGDIVKVTPSSKMVGDMAIFMVQNNLTPENIFTKGKGLNFPESVVDYFKGLMGQPEGGFPKELQALILKGEKPITKRPGEILPPEDFNKIALYLKEKHDLDPTEKDILSFALYPKVFDEYLQYIKETGDFSRMGSDIFFHGLGEGETCEVEIADGKILVVKLLQIGPLDSEGNINLSFEVNGQRRDISIKNPELQRTETETSQIPMADPENIKEIPASIPGAVLKILVNQGDNVTKNQPVIILEAMKMETIIVAPISGKVDAIFVKEKENVKAGQLLLRLS</sequence>
<feature type="domain" description="ATP-grasp" evidence="17">
    <location>
        <begin position="128"/>
        <end position="325"/>
    </location>
</feature>
<dbReference type="InterPro" id="IPR003379">
    <property type="entry name" value="Carboxylase_cons_dom"/>
</dbReference>
<dbReference type="FunFam" id="3.20.20.70:FF:000033">
    <property type="entry name" value="Pyruvate carboxylase"/>
    <property type="match status" value="1"/>
</dbReference>
<feature type="binding site" description="via carbamate group" evidence="14">
    <location>
        <position position="710"/>
    </location>
    <ligand>
        <name>Mn(2+)</name>
        <dbReference type="ChEBI" id="CHEBI:29035"/>
    </ligand>
</feature>
<dbReference type="GO" id="GO:0005524">
    <property type="term" value="F:ATP binding"/>
    <property type="evidence" value="ECO:0007669"/>
    <property type="project" value="UniProtKB-UniRule"/>
</dbReference>
<dbReference type="RefSeq" id="WP_278276554.1">
    <property type="nucleotide sequence ID" value="NZ_FOIF01000033.1"/>
</dbReference>
<keyword evidence="5 11" id="KW-0436">Ligase</keyword>
<organism evidence="20 21">
    <name type="scientific">Anaerobranca gottschalkii DSM 13577</name>
    <dbReference type="NCBI Taxonomy" id="1120990"/>
    <lineage>
        <taxon>Bacteria</taxon>
        <taxon>Bacillati</taxon>
        <taxon>Bacillota</taxon>
        <taxon>Clostridia</taxon>
        <taxon>Eubacteriales</taxon>
        <taxon>Proteinivoracaceae</taxon>
        <taxon>Anaerobranca</taxon>
    </lineage>
</organism>
<dbReference type="NCBIfam" id="TIGR01235">
    <property type="entry name" value="pyruv_carbox"/>
    <property type="match status" value="1"/>
</dbReference>
<comment type="pathway">
    <text evidence="2">Carbohydrate biosynthesis; gluconeogenesis.</text>
</comment>
<dbReference type="Pfam" id="PF02436">
    <property type="entry name" value="PYC_OADA"/>
    <property type="match status" value="1"/>
</dbReference>
<dbReference type="InterPro" id="IPR001882">
    <property type="entry name" value="Biotin_BS"/>
</dbReference>
<dbReference type="InterPro" id="IPR016185">
    <property type="entry name" value="PreATP-grasp_dom_sf"/>
</dbReference>
<dbReference type="FunFam" id="3.40.50.20:FF:000010">
    <property type="entry name" value="Propionyl-CoA carboxylase subunit alpha"/>
    <property type="match status" value="1"/>
</dbReference>
<dbReference type="Gene3D" id="3.20.20.70">
    <property type="entry name" value="Aldolase class I"/>
    <property type="match status" value="1"/>
</dbReference>
<dbReference type="SUPFAM" id="SSF52440">
    <property type="entry name" value="PreATP-grasp domain"/>
    <property type="match status" value="1"/>
</dbReference>
<dbReference type="CDD" id="cd06850">
    <property type="entry name" value="biotinyl_domain"/>
    <property type="match status" value="1"/>
</dbReference>
<feature type="binding site" evidence="13">
    <location>
        <position position="613"/>
    </location>
    <ligand>
        <name>substrate</name>
    </ligand>
</feature>
<dbReference type="SUPFAM" id="SSF89000">
    <property type="entry name" value="post-HMGL domain-like"/>
    <property type="match status" value="1"/>
</dbReference>
<dbReference type="Pfam" id="PF00289">
    <property type="entry name" value="Biotin_carb_N"/>
    <property type="match status" value="1"/>
</dbReference>
<dbReference type="CDD" id="cd07937">
    <property type="entry name" value="DRE_TIM_PC_TC_5S"/>
    <property type="match status" value="1"/>
</dbReference>
<feature type="binding site" evidence="13">
    <location>
        <position position="208"/>
    </location>
    <ligand>
        <name>ATP</name>
        <dbReference type="ChEBI" id="CHEBI:30616"/>
    </ligand>
</feature>
<comment type="catalytic activity">
    <reaction evidence="11">
        <text>hydrogencarbonate + pyruvate + ATP = oxaloacetate + ADP + phosphate + H(+)</text>
        <dbReference type="Rhea" id="RHEA:20844"/>
        <dbReference type="ChEBI" id="CHEBI:15361"/>
        <dbReference type="ChEBI" id="CHEBI:15378"/>
        <dbReference type="ChEBI" id="CHEBI:16452"/>
        <dbReference type="ChEBI" id="CHEBI:17544"/>
        <dbReference type="ChEBI" id="CHEBI:30616"/>
        <dbReference type="ChEBI" id="CHEBI:43474"/>
        <dbReference type="ChEBI" id="CHEBI:456216"/>
        <dbReference type="EC" id="6.4.1.1"/>
    </reaction>
</comment>
<dbReference type="InterPro" id="IPR005482">
    <property type="entry name" value="Biotin_COase_C"/>
</dbReference>
<dbReference type="NCBIfam" id="NF009554">
    <property type="entry name" value="PRK12999.1"/>
    <property type="match status" value="1"/>
</dbReference>
<dbReference type="EC" id="6.4.1.1" evidence="3 11"/>
<name>A0A1I0B6V9_9FIRM</name>
<dbReference type="Pfam" id="PF02785">
    <property type="entry name" value="Biotin_carb_C"/>
    <property type="match status" value="1"/>
</dbReference>
<dbReference type="Pfam" id="PF00364">
    <property type="entry name" value="Biotin_lipoyl"/>
    <property type="match status" value="1"/>
</dbReference>
<evidence type="ECO:0000256" key="7">
    <source>
        <dbReference type="ARBA" id="ARBA00022741"/>
    </source>
</evidence>
<dbReference type="InterPro" id="IPR005930">
    <property type="entry name" value="Pyruv_COase"/>
</dbReference>
<keyword evidence="6 14" id="KW-0479">Metal-binding</keyword>
<dbReference type="Gene3D" id="2.40.50.100">
    <property type="match status" value="1"/>
</dbReference>
<dbReference type="InterPro" id="IPR005479">
    <property type="entry name" value="CPAse_ATP-bd"/>
</dbReference>